<sequence>MGISAMLLPMFDLEFEKPARGDAPKAPKRFAALCWPEGVTNNYWPTGTETNFQLTDVLSPLAPHKQDILVFDGLDNRAMMDQFPNYGGHAALPYILTGGPGKYLLYGDDQAMGDSISLDQELAKTQTTPYKSLVLGIDNKHEGNPGSKYLSLSGPAVGDQPNAPVVLDDVHAIYKQLFSSASMDPEYLAKVRAERKSILDHVGKDLERFGGRMGAESKQKVDLHLNSVRELEQRLDAVGTNYKPAPDDTTIDPYNVQHYDRIARAQMDMIIGAFASGQTNIATLLMSNSHNNMWVFYWLGGDFAQAGDGSFNPLRSHHELGHRGGDGRQNNDDSRRKDTVDKYFVSLFAYFIEKAKAVPELGGTMLDNCCLLATNVMGNGASHQNTRLPWILAGSCGGFFRTGRLIKWTNGMPHNRLLVSIGNAMGHSMTSFGAGNYGGALPELR</sequence>
<evidence type="ECO:0000313" key="2">
    <source>
        <dbReference type="EMBL" id="AKU97729.1"/>
    </source>
</evidence>
<feature type="region of interest" description="Disordered" evidence="1">
    <location>
        <begin position="314"/>
        <end position="335"/>
    </location>
</feature>
<evidence type="ECO:0008006" key="4">
    <source>
        <dbReference type="Google" id="ProtNLM"/>
    </source>
</evidence>
<dbReference type="KEGG" id="llu:AKJ09_04393"/>
<dbReference type="InterPro" id="IPR011447">
    <property type="entry name" value="DUF1552"/>
</dbReference>
<gene>
    <name evidence="2" type="ORF">AKJ09_04393</name>
</gene>
<dbReference type="Proteomes" id="UP000064967">
    <property type="component" value="Chromosome"/>
</dbReference>
<reference evidence="2 3" key="1">
    <citation type="submission" date="2015-08" db="EMBL/GenBank/DDBJ databases">
        <authorList>
            <person name="Babu N.S."/>
            <person name="Beckwith C.J."/>
            <person name="Beseler K.G."/>
            <person name="Brison A."/>
            <person name="Carone J.V."/>
            <person name="Caskin T.P."/>
            <person name="Diamond M."/>
            <person name="Durham M.E."/>
            <person name="Foxe J.M."/>
            <person name="Go M."/>
            <person name="Henderson B.A."/>
            <person name="Jones I.B."/>
            <person name="McGettigan J.A."/>
            <person name="Micheletti S.J."/>
            <person name="Nasrallah M.E."/>
            <person name="Ortiz D."/>
            <person name="Piller C.R."/>
            <person name="Privatt S.R."/>
            <person name="Schneider S.L."/>
            <person name="Sharp S."/>
            <person name="Smith T.C."/>
            <person name="Stanton J.D."/>
            <person name="Ullery H.E."/>
            <person name="Wilson R.J."/>
            <person name="Serrano M.G."/>
            <person name="Buck G."/>
            <person name="Lee V."/>
            <person name="Wang Y."/>
            <person name="Carvalho R."/>
            <person name="Voegtly L."/>
            <person name="Shi R."/>
            <person name="Duckworth R."/>
            <person name="Johnson A."/>
            <person name="Loviza R."/>
            <person name="Walstead R."/>
            <person name="Shah Z."/>
            <person name="Kiflezghi M."/>
            <person name="Wade K."/>
            <person name="Ball S.L."/>
            <person name="Bradley K.W."/>
            <person name="Asai D.J."/>
            <person name="Bowman C.A."/>
            <person name="Russell D.A."/>
            <person name="Pope W.H."/>
            <person name="Jacobs-Sera D."/>
            <person name="Hendrix R.W."/>
            <person name="Hatfull G.F."/>
        </authorList>
    </citation>
    <scope>NUCLEOTIDE SEQUENCE [LARGE SCALE GENOMIC DNA]</scope>
    <source>
        <strain evidence="2 3">DSM 27648</strain>
    </source>
</reference>
<dbReference type="AlphaFoldDB" id="A0A0K1PX79"/>
<name>A0A0K1PX79_9BACT</name>
<keyword evidence="3" id="KW-1185">Reference proteome</keyword>
<feature type="compositionally biased region" description="Basic and acidic residues" evidence="1">
    <location>
        <begin position="316"/>
        <end position="335"/>
    </location>
</feature>
<dbReference type="EMBL" id="CP012333">
    <property type="protein sequence ID" value="AKU97729.1"/>
    <property type="molecule type" value="Genomic_DNA"/>
</dbReference>
<dbReference type="STRING" id="1391654.AKJ09_04393"/>
<protein>
    <recommendedName>
        <fullName evidence="4">Tat (Twin-arginine translocation) pathway signal sequence domain protein</fullName>
    </recommendedName>
</protein>
<dbReference type="Pfam" id="PF07586">
    <property type="entry name" value="HXXSHH"/>
    <property type="match status" value="1"/>
</dbReference>
<accession>A0A0K1PX79</accession>
<evidence type="ECO:0000256" key="1">
    <source>
        <dbReference type="SAM" id="MobiDB-lite"/>
    </source>
</evidence>
<proteinExistence type="predicted"/>
<evidence type="ECO:0000313" key="3">
    <source>
        <dbReference type="Proteomes" id="UP000064967"/>
    </source>
</evidence>
<organism evidence="2 3">
    <name type="scientific">Labilithrix luteola</name>
    <dbReference type="NCBI Taxonomy" id="1391654"/>
    <lineage>
        <taxon>Bacteria</taxon>
        <taxon>Pseudomonadati</taxon>
        <taxon>Myxococcota</taxon>
        <taxon>Polyangia</taxon>
        <taxon>Polyangiales</taxon>
        <taxon>Labilitrichaceae</taxon>
        <taxon>Labilithrix</taxon>
    </lineage>
</organism>